<gene>
    <name evidence="9" type="ORF">GCM10023091_40020</name>
</gene>
<evidence type="ECO:0000256" key="6">
    <source>
        <dbReference type="SAM" id="Phobius"/>
    </source>
</evidence>
<feature type="domain" description="MacB-like periplasmic core" evidence="8">
    <location>
        <begin position="433"/>
        <end position="602"/>
    </location>
</feature>
<keyword evidence="2" id="KW-1003">Cell membrane</keyword>
<comment type="subcellular location">
    <subcellularLocation>
        <location evidence="1">Cell membrane</location>
        <topology evidence="1">Multi-pass membrane protein</topology>
    </subcellularLocation>
</comment>
<dbReference type="PANTHER" id="PTHR30572">
    <property type="entry name" value="MEMBRANE COMPONENT OF TRANSPORTER-RELATED"/>
    <property type="match status" value="1"/>
</dbReference>
<feature type="transmembrane region" description="Helical" evidence="6">
    <location>
        <begin position="672"/>
        <end position="695"/>
    </location>
</feature>
<accession>A0ABP8MBB4</accession>
<keyword evidence="3 6" id="KW-0812">Transmembrane</keyword>
<dbReference type="RefSeq" id="WP_345032524.1">
    <property type="nucleotide sequence ID" value="NZ_BAABEY010000036.1"/>
</dbReference>
<evidence type="ECO:0000256" key="4">
    <source>
        <dbReference type="ARBA" id="ARBA00022989"/>
    </source>
</evidence>
<evidence type="ECO:0000256" key="2">
    <source>
        <dbReference type="ARBA" id="ARBA00022475"/>
    </source>
</evidence>
<dbReference type="Pfam" id="PF02687">
    <property type="entry name" value="FtsX"/>
    <property type="match status" value="2"/>
</dbReference>
<dbReference type="InterPro" id="IPR025857">
    <property type="entry name" value="MacB_PCD"/>
</dbReference>
<proteinExistence type="predicted"/>
<feature type="domain" description="ABC3 transporter permease C-terminal" evidence="7">
    <location>
        <begin position="291"/>
        <end position="404"/>
    </location>
</feature>
<evidence type="ECO:0000259" key="7">
    <source>
        <dbReference type="Pfam" id="PF02687"/>
    </source>
</evidence>
<protein>
    <submittedName>
        <fullName evidence="9">ABC transporter permease</fullName>
    </submittedName>
</protein>
<evidence type="ECO:0000256" key="3">
    <source>
        <dbReference type="ARBA" id="ARBA00022692"/>
    </source>
</evidence>
<evidence type="ECO:0000256" key="5">
    <source>
        <dbReference type="ARBA" id="ARBA00023136"/>
    </source>
</evidence>
<dbReference type="Pfam" id="PF12704">
    <property type="entry name" value="MacB_PCD"/>
    <property type="match status" value="2"/>
</dbReference>
<feature type="transmembrane region" description="Helical" evidence="6">
    <location>
        <begin position="426"/>
        <end position="447"/>
    </location>
</feature>
<feature type="transmembrane region" description="Helical" evidence="6">
    <location>
        <begin position="379"/>
        <end position="405"/>
    </location>
</feature>
<dbReference type="Proteomes" id="UP001501508">
    <property type="component" value="Unassembled WGS sequence"/>
</dbReference>
<feature type="domain" description="MacB-like periplasmic core" evidence="8">
    <location>
        <begin position="20"/>
        <end position="242"/>
    </location>
</feature>
<dbReference type="PANTHER" id="PTHR30572:SF18">
    <property type="entry name" value="ABC-TYPE MACROLIDE FAMILY EXPORT SYSTEM PERMEASE COMPONENT 2"/>
    <property type="match status" value="1"/>
</dbReference>
<evidence type="ECO:0000259" key="8">
    <source>
        <dbReference type="Pfam" id="PF12704"/>
    </source>
</evidence>
<feature type="transmembrane region" description="Helical" evidence="6">
    <location>
        <begin position="21"/>
        <end position="41"/>
    </location>
</feature>
<feature type="transmembrane region" description="Helical" evidence="6">
    <location>
        <begin position="760"/>
        <end position="781"/>
    </location>
</feature>
<feature type="transmembrane region" description="Helical" evidence="6">
    <location>
        <begin position="285"/>
        <end position="307"/>
    </location>
</feature>
<dbReference type="EMBL" id="BAABEY010000036">
    <property type="protein sequence ID" value="GAA4446598.1"/>
    <property type="molecule type" value="Genomic_DNA"/>
</dbReference>
<name>A0ABP8MBB4_9BACT</name>
<evidence type="ECO:0000256" key="1">
    <source>
        <dbReference type="ARBA" id="ARBA00004651"/>
    </source>
</evidence>
<dbReference type="InterPro" id="IPR050250">
    <property type="entry name" value="Macrolide_Exporter_MacB"/>
</dbReference>
<dbReference type="InterPro" id="IPR003838">
    <property type="entry name" value="ABC3_permease_C"/>
</dbReference>
<evidence type="ECO:0000313" key="9">
    <source>
        <dbReference type="EMBL" id="GAA4446598.1"/>
    </source>
</evidence>
<sequence length="795" mass="88899">MIKNFLKITWRNLNKNRMSSFINVGGLALGMTVTILIGLWLKDELDYDKSFDNYERLGQVYGHVTTNGKIYTGRAMPIPMSTELRSRYGRNFKHISMASWMENHILSSGDIHVGRKGFFMEPEAPGMFSLKMLRGSQNGLEKPNDLMLSESAAKALFGDADPITKQVKLDNKDLVTITGVFRDFPENSSFKGVDFLASWQLYVASEPWIQNAQDSWDENSFQVFAEIADNTTFEKVNASIRNAKQDHVSDEQKNQEFRTIVHPMRDWHLRSNWENGVLANGQDQYLWMFGVIGFFVLVLACINFMNLSTARSERRAKEVGIRKTVGSERRAIILQFLCESVFVALVAFLLSVLLVNIALPWFNEVAGKAVTVPWGEPVFWLSGLVLSILTGLLAGSYPALYMSAFDPASVLKGAFKAGRAAAIPRQVLVVLQFAVSVTLIIGTSVVYKQILHTKDRPTGYDRDRLVMIEMRSPDFYGKLDILDNALKKEGAIEYMSESSSPMNGVHSNNGGFGWEGKDPNLTAVFGTIWVTNDYGRSIGWELVAGRDFSKDFGADSAGVIVNEAAVKYMGMEDPVGKVVTWGGNRTYHIVGVVKDVVMSSPFEPVRQVAYFLDQENVNFMNFKLSARMPVSESLAILERTFKTVMPGVPFDYQFADQAYAEKFVLEERVGKLAFFFTFLAIIISCLGLFGLASFTAEQRTKEIGIRKIVGASAFTIWRLLSVDFLVLTLVACTVAIPVSYFLMHRWLQKYTYRATVGWELFGGAVVLALLITVVTVSYQALKAAATNPVKSLRTE</sequence>
<comment type="caution">
    <text evidence="9">The sequence shown here is derived from an EMBL/GenBank/DDBJ whole genome shotgun (WGS) entry which is preliminary data.</text>
</comment>
<reference evidence="10" key="1">
    <citation type="journal article" date="2019" name="Int. J. Syst. Evol. Microbiol.">
        <title>The Global Catalogue of Microorganisms (GCM) 10K type strain sequencing project: providing services to taxonomists for standard genome sequencing and annotation.</title>
        <authorList>
            <consortium name="The Broad Institute Genomics Platform"/>
            <consortium name="The Broad Institute Genome Sequencing Center for Infectious Disease"/>
            <person name="Wu L."/>
            <person name="Ma J."/>
        </authorList>
    </citation>
    <scope>NUCLEOTIDE SEQUENCE [LARGE SCALE GENOMIC DNA]</scope>
    <source>
        <strain evidence="10">JCM 31920</strain>
    </source>
</reference>
<evidence type="ECO:0000313" key="10">
    <source>
        <dbReference type="Proteomes" id="UP001501508"/>
    </source>
</evidence>
<feature type="domain" description="ABC3 transporter permease C-terminal" evidence="7">
    <location>
        <begin position="674"/>
        <end position="788"/>
    </location>
</feature>
<keyword evidence="4 6" id="KW-1133">Transmembrane helix</keyword>
<feature type="transmembrane region" description="Helical" evidence="6">
    <location>
        <begin position="716"/>
        <end position="740"/>
    </location>
</feature>
<organism evidence="9 10">
    <name type="scientific">Ravibacter arvi</name>
    <dbReference type="NCBI Taxonomy" id="2051041"/>
    <lineage>
        <taxon>Bacteria</taxon>
        <taxon>Pseudomonadati</taxon>
        <taxon>Bacteroidota</taxon>
        <taxon>Cytophagia</taxon>
        <taxon>Cytophagales</taxon>
        <taxon>Spirosomataceae</taxon>
        <taxon>Ravibacter</taxon>
    </lineage>
</organism>
<keyword evidence="10" id="KW-1185">Reference proteome</keyword>
<feature type="transmembrane region" description="Helical" evidence="6">
    <location>
        <begin position="332"/>
        <end position="359"/>
    </location>
</feature>
<keyword evidence="5 6" id="KW-0472">Membrane</keyword>